<protein>
    <submittedName>
        <fullName evidence="1">Uncharacterized protein</fullName>
    </submittedName>
</protein>
<name>A0A367Q4W6_9NOSO</name>
<keyword evidence="2" id="KW-1185">Reference proteome</keyword>
<dbReference type="EMBL" id="LXQD01000350">
    <property type="protein sequence ID" value="RCJ18323.1"/>
    <property type="molecule type" value="Genomic_DNA"/>
</dbReference>
<gene>
    <name evidence="1" type="ORF">A6770_06590</name>
</gene>
<evidence type="ECO:0000313" key="1">
    <source>
        <dbReference type="EMBL" id="RCJ18323.1"/>
    </source>
</evidence>
<reference evidence="1" key="1">
    <citation type="submission" date="2016-04" db="EMBL/GenBank/DDBJ databases">
        <authorList>
            <person name="Tabuchi Yagui T.R."/>
        </authorList>
    </citation>
    <scope>NUCLEOTIDE SEQUENCE [LARGE SCALE GENOMIC DNA]</scope>
    <source>
        <strain evidence="1">NIES-26</strain>
    </source>
</reference>
<organism evidence="1 2">
    <name type="scientific">Nostoc minutum NIES-26</name>
    <dbReference type="NCBI Taxonomy" id="1844469"/>
    <lineage>
        <taxon>Bacteria</taxon>
        <taxon>Bacillati</taxon>
        <taxon>Cyanobacteriota</taxon>
        <taxon>Cyanophyceae</taxon>
        <taxon>Nostocales</taxon>
        <taxon>Nostocaceae</taxon>
        <taxon>Nostoc</taxon>
    </lineage>
</organism>
<comment type="caution">
    <text evidence="1">The sequence shown here is derived from an EMBL/GenBank/DDBJ whole genome shotgun (WGS) entry which is preliminary data.</text>
</comment>
<accession>A0A367Q4W6</accession>
<dbReference type="Proteomes" id="UP000252107">
    <property type="component" value="Unassembled WGS sequence"/>
</dbReference>
<proteinExistence type="predicted"/>
<sequence length="147" mass="17335">MWEVELQRRCDRNRKRSKRRAIYCPVHGCYLDSVSQKYQIFADRPSQLQQRGMSRQNASMLIANKTAVPIEGEWLEAFWCEHCQQKNWYYVRKADGGTYELSLAPQELWQQVTGVIDPQGNPSVSEFTRRHARLVSFQGMKDFQFVI</sequence>
<evidence type="ECO:0000313" key="2">
    <source>
        <dbReference type="Proteomes" id="UP000252107"/>
    </source>
</evidence>
<dbReference type="AlphaFoldDB" id="A0A367Q4W6"/>